<evidence type="ECO:0000259" key="3">
    <source>
        <dbReference type="SMART" id="SM00460"/>
    </source>
</evidence>
<dbReference type="PANTHER" id="PTHR42736">
    <property type="entry name" value="PROTEIN-GLUTAMINE GAMMA-GLUTAMYLTRANSFERASE"/>
    <property type="match status" value="1"/>
</dbReference>
<name>A0A641AMF6_9ACTN</name>
<dbReference type="Pfam" id="PF11992">
    <property type="entry name" value="TgpA_N"/>
    <property type="match status" value="1"/>
</dbReference>
<dbReference type="Pfam" id="PF01841">
    <property type="entry name" value="Transglut_core"/>
    <property type="match status" value="1"/>
</dbReference>
<dbReference type="RefSeq" id="WP_129182614.1">
    <property type="nucleotide sequence ID" value="NZ_JAGIOG010000001.1"/>
</dbReference>
<feature type="transmembrane region" description="Helical" evidence="2">
    <location>
        <begin position="21"/>
        <end position="42"/>
    </location>
</feature>
<evidence type="ECO:0000256" key="1">
    <source>
        <dbReference type="SAM" id="MobiDB-lite"/>
    </source>
</evidence>
<dbReference type="InterPro" id="IPR038765">
    <property type="entry name" value="Papain-like_cys_pep_sf"/>
</dbReference>
<keyword evidence="2" id="KW-0472">Membrane</keyword>
<dbReference type="SUPFAM" id="SSF54001">
    <property type="entry name" value="Cysteine proteinases"/>
    <property type="match status" value="1"/>
</dbReference>
<evidence type="ECO:0000313" key="5">
    <source>
        <dbReference type="Proteomes" id="UP001515100"/>
    </source>
</evidence>
<comment type="caution">
    <text evidence="4">The sequence shown here is derived from an EMBL/GenBank/DDBJ whole genome shotgun (WGS) entry which is preliminary data.</text>
</comment>
<feature type="transmembrane region" description="Helical" evidence="2">
    <location>
        <begin position="180"/>
        <end position="197"/>
    </location>
</feature>
<feature type="region of interest" description="Disordered" evidence="1">
    <location>
        <begin position="549"/>
        <end position="592"/>
    </location>
</feature>
<feature type="transmembrane region" description="Helical" evidence="2">
    <location>
        <begin position="73"/>
        <end position="91"/>
    </location>
</feature>
<keyword evidence="2" id="KW-0812">Transmembrane</keyword>
<feature type="transmembrane region" description="Helical" evidence="2">
    <location>
        <begin position="209"/>
        <end position="229"/>
    </location>
</feature>
<dbReference type="EMBL" id="SDPP02000002">
    <property type="protein sequence ID" value="KAA1378460.1"/>
    <property type="molecule type" value="Genomic_DNA"/>
</dbReference>
<keyword evidence="2" id="KW-1133">Transmembrane helix</keyword>
<feature type="transmembrane region" description="Helical" evidence="2">
    <location>
        <begin position="156"/>
        <end position="174"/>
    </location>
</feature>
<dbReference type="OrthoDB" id="9804023at2"/>
<dbReference type="SMART" id="SM00460">
    <property type="entry name" value="TGc"/>
    <property type="match status" value="1"/>
</dbReference>
<dbReference type="InterPro" id="IPR052901">
    <property type="entry name" value="Bact_TGase-like"/>
</dbReference>
<organism evidence="4 5">
    <name type="scientific">Aeromicrobium fastidiosum</name>
    <dbReference type="NCBI Taxonomy" id="52699"/>
    <lineage>
        <taxon>Bacteria</taxon>
        <taxon>Bacillati</taxon>
        <taxon>Actinomycetota</taxon>
        <taxon>Actinomycetes</taxon>
        <taxon>Propionibacteriales</taxon>
        <taxon>Nocardioidaceae</taxon>
        <taxon>Aeromicrobium</taxon>
    </lineage>
</organism>
<feature type="transmembrane region" description="Helical" evidence="2">
    <location>
        <begin position="48"/>
        <end position="66"/>
    </location>
</feature>
<reference evidence="4" key="1">
    <citation type="submission" date="2019-09" db="EMBL/GenBank/DDBJ databases">
        <authorList>
            <person name="Li J."/>
        </authorList>
    </citation>
    <scope>NUCLEOTIDE SEQUENCE [LARGE SCALE GENOMIC DNA]</scope>
    <source>
        <strain evidence="4">NRBC 14897</strain>
    </source>
</reference>
<protein>
    <submittedName>
        <fullName evidence="4">Transglutaminase domain-containing protein</fullName>
    </submittedName>
</protein>
<accession>A0A641AMF6</accession>
<feature type="domain" description="Transglutaminase-like" evidence="3">
    <location>
        <begin position="466"/>
        <end position="541"/>
    </location>
</feature>
<dbReference type="AlphaFoldDB" id="A0A641AMF6"/>
<dbReference type="PANTHER" id="PTHR42736:SF1">
    <property type="entry name" value="PROTEIN-GLUTAMINE GAMMA-GLUTAMYLTRANSFERASE"/>
    <property type="match status" value="1"/>
</dbReference>
<proteinExistence type="predicted"/>
<dbReference type="Gene3D" id="3.10.620.30">
    <property type="match status" value="1"/>
</dbReference>
<sequence>MSRAEPGPDGGTVPTRSTRQTWFDHGIIAAALLLLLSGYSTIVEGRDWWITTILVATMTGLTCAIARVLGVRFVAPVAILVELVAIAWIFVPDTLLSIVPTPGTVRGLVDLVSAAQEIIVEEKAPVAAARPIVLVVAASFGLIVVVADLLLQRRRAAPLVGALLLAVFATPALISGETPPVWLFVAVAGLWLVLLRSRTTTPGATRTGSGPALVLGGAALAAAVAFPLVAPDVSAVAASWGKPPPTVFGRGINPMIELGQNLRRNSTATALTYTTTFDEAQYLKVATLRDFSGRSWRPTGQRPGDPTEGRDTVASAIKVEGGTTRISIDQLRSSMLPVPYPSLNTVSGLDGDWRFSRVGMTLTSRDGDSRGQTYSVPSIDVQPTAEQMRAAPTYSDPSLDSYLELPRSMPSIIANTARQVTADADNDYDRVLALQTFFRDGDFRYSETAPVADDYDGNGVDVIAEFLQKKAGYCVHFSSAMAVMARTLGIPSRIAVGYAPGSAGAVDDEGRTVYTNTSDDLHAWTEIHFAGVGWVRFDPTTTIGDATSFVEPVRDTPEPEPSDAPTTQAPAPQRGADRLDDTTAAPVTDDSATAPRSAIVTLAALLVVGALPWLVRSLRRRWRLSRGRDDVEPLWRELEDVARDFKVPASAADTPRGFAARLARQPGVDQASLEALLRRVEQVRFSRGEQPAGDGVSDLVAVERSLRDGATTRRRVLATLLPQSLTGRTPVTGVADSGRLAT</sequence>
<dbReference type="InterPro" id="IPR002931">
    <property type="entry name" value="Transglutaminase-like"/>
</dbReference>
<dbReference type="InterPro" id="IPR021878">
    <property type="entry name" value="TgpA_N"/>
</dbReference>
<keyword evidence="5" id="KW-1185">Reference proteome</keyword>
<gene>
    <name evidence="4" type="ORF">ESP62_008890</name>
</gene>
<dbReference type="Pfam" id="PF13559">
    <property type="entry name" value="DUF4129"/>
    <property type="match status" value="1"/>
</dbReference>
<dbReference type="Proteomes" id="UP001515100">
    <property type="component" value="Unassembled WGS sequence"/>
</dbReference>
<feature type="transmembrane region" description="Helical" evidence="2">
    <location>
        <begin position="132"/>
        <end position="151"/>
    </location>
</feature>
<dbReference type="InterPro" id="IPR025403">
    <property type="entry name" value="TgpA-like_C"/>
</dbReference>
<evidence type="ECO:0000313" key="4">
    <source>
        <dbReference type="EMBL" id="KAA1378460.1"/>
    </source>
</evidence>
<evidence type="ECO:0000256" key="2">
    <source>
        <dbReference type="SAM" id="Phobius"/>
    </source>
</evidence>